<proteinExistence type="predicted"/>
<dbReference type="Pfam" id="PF20812">
    <property type="entry name" value="PM2_P3"/>
    <property type="match status" value="1"/>
</dbReference>
<gene>
    <name evidence="2" type="ORF">EU508_09175</name>
</gene>
<organism evidence="2 3">
    <name type="scientific">Pseudoalteromonas fuliginea</name>
    <dbReference type="NCBI Taxonomy" id="1872678"/>
    <lineage>
        <taxon>Bacteria</taxon>
        <taxon>Pseudomonadati</taxon>
        <taxon>Pseudomonadota</taxon>
        <taxon>Gammaproteobacteria</taxon>
        <taxon>Alteromonadales</taxon>
        <taxon>Pseudoalteromonadaceae</taxon>
        <taxon>Pseudoalteromonas</taxon>
    </lineage>
</organism>
<sequence>MNASVPTSAPTNSSIWGNVSTGLDALIGGWAKVEQIKAAKASTGQARVEQSMTPEYDNGAAVVVEAPKRQTTAAASETLVFGIPQKTLLMGFGGLLVLGLVMRGK</sequence>
<dbReference type="EMBL" id="SEUK01000048">
    <property type="protein sequence ID" value="KAA1160617.1"/>
    <property type="molecule type" value="Genomic_DNA"/>
</dbReference>
<dbReference type="InterPro" id="IPR048973">
    <property type="entry name" value="PM2_P3-like"/>
</dbReference>
<protein>
    <submittedName>
        <fullName evidence="2">Uncharacterized protein</fullName>
    </submittedName>
</protein>
<keyword evidence="1" id="KW-1133">Transmembrane helix</keyword>
<reference evidence="2 3" key="1">
    <citation type="submission" date="2019-01" db="EMBL/GenBank/DDBJ databases">
        <title>Genome sequences of marine Pseudoalteromonas species.</title>
        <authorList>
            <person name="Boraston A.B."/>
            <person name="Hehemann J.-H."/>
            <person name="Vickers C.J."/>
            <person name="Salama-Alber O."/>
            <person name="Abe K."/>
            <person name="Hettle A.J."/>
        </authorList>
    </citation>
    <scope>NUCLEOTIDE SEQUENCE [LARGE SCALE GENOMIC DNA]</scope>
    <source>
        <strain evidence="2 3">PS42</strain>
    </source>
</reference>
<evidence type="ECO:0000313" key="2">
    <source>
        <dbReference type="EMBL" id="KAA1160617.1"/>
    </source>
</evidence>
<keyword evidence="1" id="KW-0472">Membrane</keyword>
<evidence type="ECO:0000256" key="1">
    <source>
        <dbReference type="SAM" id="Phobius"/>
    </source>
</evidence>
<evidence type="ECO:0000313" key="3">
    <source>
        <dbReference type="Proteomes" id="UP000324162"/>
    </source>
</evidence>
<feature type="transmembrane region" description="Helical" evidence="1">
    <location>
        <begin position="83"/>
        <end position="102"/>
    </location>
</feature>
<dbReference type="RefSeq" id="WP_149614169.1">
    <property type="nucleotide sequence ID" value="NZ_SEUK01000048.1"/>
</dbReference>
<comment type="caution">
    <text evidence="2">The sequence shown here is derived from an EMBL/GenBank/DDBJ whole genome shotgun (WGS) entry which is preliminary data.</text>
</comment>
<accession>A0AB73BGY6</accession>
<dbReference type="Proteomes" id="UP000324162">
    <property type="component" value="Unassembled WGS sequence"/>
</dbReference>
<dbReference type="AlphaFoldDB" id="A0AB73BGY6"/>
<name>A0AB73BGY6_9GAMM</name>
<keyword evidence="1" id="KW-0812">Transmembrane</keyword>